<dbReference type="Gene3D" id="1.10.260.40">
    <property type="entry name" value="lambda repressor-like DNA-binding domains"/>
    <property type="match status" value="1"/>
</dbReference>
<dbReference type="GO" id="GO:0004252">
    <property type="term" value="F:serine-type endopeptidase activity"/>
    <property type="evidence" value="ECO:0007669"/>
    <property type="project" value="UniProtKB-EC"/>
</dbReference>
<evidence type="ECO:0000313" key="5">
    <source>
        <dbReference type="EMBL" id="MPN09206.1"/>
    </source>
</evidence>
<dbReference type="PANTHER" id="PTHR40661">
    <property type="match status" value="1"/>
</dbReference>
<accession>A0A645F6E3</accession>
<proteinExistence type="predicted"/>
<dbReference type="InterPro" id="IPR001387">
    <property type="entry name" value="Cro/C1-type_HTH"/>
</dbReference>
<dbReference type="CDD" id="cd06529">
    <property type="entry name" value="S24_LexA-like"/>
    <property type="match status" value="1"/>
</dbReference>
<evidence type="ECO:0000256" key="1">
    <source>
        <dbReference type="ARBA" id="ARBA00023015"/>
    </source>
</evidence>
<name>A0A645F6E3_9ZZZZ</name>
<dbReference type="InterPro" id="IPR010982">
    <property type="entry name" value="Lambda_DNA-bd_dom_sf"/>
</dbReference>
<dbReference type="Gene3D" id="2.10.109.10">
    <property type="entry name" value="Umud Fragment, subunit A"/>
    <property type="match status" value="1"/>
</dbReference>
<dbReference type="EMBL" id="VSSQ01055298">
    <property type="protein sequence ID" value="MPN09206.1"/>
    <property type="molecule type" value="Genomic_DNA"/>
</dbReference>
<dbReference type="InterPro" id="IPR036286">
    <property type="entry name" value="LexA/Signal_pep-like_sf"/>
</dbReference>
<comment type="caution">
    <text evidence="5">The sequence shown here is derived from an EMBL/GenBank/DDBJ whole genome shotgun (WGS) entry which is preliminary data.</text>
</comment>
<dbReference type="InterPro" id="IPR015927">
    <property type="entry name" value="Peptidase_S24_S26A/B/C"/>
</dbReference>
<reference evidence="5" key="1">
    <citation type="submission" date="2019-08" db="EMBL/GenBank/DDBJ databases">
        <authorList>
            <person name="Kucharzyk K."/>
            <person name="Murdoch R.W."/>
            <person name="Higgins S."/>
            <person name="Loffler F."/>
        </authorList>
    </citation>
    <scope>NUCLEOTIDE SEQUENCE</scope>
</reference>
<dbReference type="EC" id="3.4.21.88" evidence="5"/>
<dbReference type="InterPro" id="IPR039418">
    <property type="entry name" value="LexA-like"/>
</dbReference>
<keyword evidence="3" id="KW-0804">Transcription</keyword>
<keyword evidence="2" id="KW-0238">DNA-binding</keyword>
<sequence length="203" mass="22560">MLFGERLKSLRKSKNLTQVDLASILELDKSSIAKYETLKAIPSLDILMKLAKYFNVSVDYMLGNEASVILSESTGTLKIPVYKTISSYPVESNWEIEGYEEITPQISEQGKCFAMRINDSSMEPRIWKGDTAIAIECNKARNGDVVILLIPGRSAICRKYTSQSFGAALISLNPAFEPILVSETNSDEAFKILGRVIEVRAIL</sequence>
<gene>
    <name evidence="5" type="primary">lexA_51</name>
    <name evidence="5" type="ORF">SDC9_156495</name>
</gene>
<evidence type="ECO:0000256" key="2">
    <source>
        <dbReference type="ARBA" id="ARBA00023125"/>
    </source>
</evidence>
<keyword evidence="1" id="KW-0805">Transcription regulation</keyword>
<dbReference type="PANTHER" id="PTHR40661:SF1">
    <property type="entry name" value="HTH CRO_C1-TYPE DOMAIN-CONTAINING PROTEIN"/>
    <property type="match status" value="1"/>
</dbReference>
<feature type="domain" description="HTH cro/C1-type" evidence="4">
    <location>
        <begin position="7"/>
        <end position="61"/>
    </location>
</feature>
<dbReference type="Pfam" id="PF01381">
    <property type="entry name" value="HTH_3"/>
    <property type="match status" value="1"/>
</dbReference>
<organism evidence="5">
    <name type="scientific">bioreactor metagenome</name>
    <dbReference type="NCBI Taxonomy" id="1076179"/>
    <lineage>
        <taxon>unclassified sequences</taxon>
        <taxon>metagenomes</taxon>
        <taxon>ecological metagenomes</taxon>
    </lineage>
</organism>
<dbReference type="SUPFAM" id="SSF51306">
    <property type="entry name" value="LexA/Signal peptidase"/>
    <property type="match status" value="1"/>
</dbReference>
<evidence type="ECO:0000259" key="4">
    <source>
        <dbReference type="PROSITE" id="PS50943"/>
    </source>
</evidence>
<dbReference type="PROSITE" id="PS50943">
    <property type="entry name" value="HTH_CROC1"/>
    <property type="match status" value="1"/>
</dbReference>
<dbReference type="SMART" id="SM00530">
    <property type="entry name" value="HTH_XRE"/>
    <property type="match status" value="1"/>
</dbReference>
<dbReference type="GO" id="GO:0003677">
    <property type="term" value="F:DNA binding"/>
    <property type="evidence" value="ECO:0007669"/>
    <property type="project" value="UniProtKB-KW"/>
</dbReference>
<protein>
    <submittedName>
        <fullName evidence="5">LexA repressor</fullName>
        <ecNumber evidence="5">3.4.21.88</ecNumber>
    </submittedName>
</protein>
<dbReference type="SUPFAM" id="SSF47413">
    <property type="entry name" value="lambda repressor-like DNA-binding domains"/>
    <property type="match status" value="1"/>
</dbReference>
<dbReference type="AlphaFoldDB" id="A0A645F6E3"/>
<dbReference type="CDD" id="cd00093">
    <property type="entry name" value="HTH_XRE"/>
    <property type="match status" value="1"/>
</dbReference>
<keyword evidence="5" id="KW-0378">Hydrolase</keyword>
<evidence type="ECO:0000256" key="3">
    <source>
        <dbReference type="ARBA" id="ARBA00023163"/>
    </source>
</evidence>
<dbReference type="Pfam" id="PF00717">
    <property type="entry name" value="Peptidase_S24"/>
    <property type="match status" value="1"/>
</dbReference>